<feature type="compositionally biased region" description="Basic and acidic residues" evidence="1">
    <location>
        <begin position="294"/>
        <end position="304"/>
    </location>
</feature>
<evidence type="ECO:0000313" key="5">
    <source>
        <dbReference type="Proteomes" id="UP000008460"/>
    </source>
</evidence>
<sequence length="304" mass="32193">MNRTDRLYALAEELRRVGPRGTTSTRLAALFEVTTRTVKRDVSALQQAGVPVVAQPGPGGGYVLTGATLPPVALTPAQAVALALAVDALPPGSPFAVDARTARDKVLDALPPADRARASDLASRVWTRSPLTGAPAPAPAAGHLAERARPASGPPPSELPASDPSGSDVPAWDRPASDVPASDRPAPDRPASDGPASDGPASDLPTPAVLRAVEDALARRRVLAIRYVDGRGDASERRVEPMVLARMSGRWYLAAWCRTRRDVRWFRLDRVRRADVTPEVHEPRPVADVGTPPDDAHPVGRLDV</sequence>
<feature type="region of interest" description="Disordered" evidence="1">
    <location>
        <begin position="279"/>
        <end position="304"/>
    </location>
</feature>
<proteinExistence type="predicted"/>
<dbReference type="STRING" id="590998.Celf_0265"/>
<keyword evidence="5" id="KW-1185">Reference proteome</keyword>
<accession>F4H698</accession>
<evidence type="ECO:0000256" key="1">
    <source>
        <dbReference type="SAM" id="MobiDB-lite"/>
    </source>
</evidence>
<feature type="domain" description="Helix-turn-helix type 11" evidence="2">
    <location>
        <begin position="6"/>
        <end position="62"/>
    </location>
</feature>
<reference evidence="4 5" key="1">
    <citation type="submission" date="2011-04" db="EMBL/GenBank/DDBJ databases">
        <title>Complete sequence of Cellulomonas fimi ATCC 484.</title>
        <authorList>
            <consortium name="US DOE Joint Genome Institute"/>
            <person name="Lucas S."/>
            <person name="Han J."/>
            <person name="Lapidus A."/>
            <person name="Cheng J.-F."/>
            <person name="Goodwin L."/>
            <person name="Pitluck S."/>
            <person name="Peters L."/>
            <person name="Chertkov O."/>
            <person name="Detter J.C."/>
            <person name="Han C."/>
            <person name="Tapia R."/>
            <person name="Land M."/>
            <person name="Hauser L."/>
            <person name="Kyrpides N."/>
            <person name="Ivanova N."/>
            <person name="Ovchinnikova G."/>
            <person name="Pagani I."/>
            <person name="Mead D."/>
            <person name="Brumm P."/>
            <person name="Woyke T."/>
        </authorList>
    </citation>
    <scope>NUCLEOTIDE SEQUENCE [LARGE SCALE GENOMIC DNA]</scope>
    <source>
        <strain evidence="5">ATCC 484 / DSM 20113 / JCM 1341 / NBRC 15513 / NCIMB 8980 / NCTC 7547</strain>
    </source>
</reference>
<dbReference type="Proteomes" id="UP000008460">
    <property type="component" value="Chromosome"/>
</dbReference>
<dbReference type="PROSITE" id="PS52050">
    <property type="entry name" value="WYL"/>
    <property type="match status" value="1"/>
</dbReference>
<evidence type="ECO:0000259" key="2">
    <source>
        <dbReference type="Pfam" id="PF08279"/>
    </source>
</evidence>
<name>F4H698_CELFA</name>
<dbReference type="InterPro" id="IPR051534">
    <property type="entry name" value="CBASS_pafABC_assoc_protein"/>
</dbReference>
<dbReference type="HOGENOM" id="CLU_041141_7_0_11"/>
<dbReference type="InterPro" id="IPR036388">
    <property type="entry name" value="WH-like_DNA-bd_sf"/>
</dbReference>
<gene>
    <name evidence="4" type="ordered locus">Celf_0265</name>
</gene>
<feature type="domain" description="WYL" evidence="3">
    <location>
        <begin position="209"/>
        <end position="275"/>
    </location>
</feature>
<dbReference type="Pfam" id="PF13280">
    <property type="entry name" value="WYL"/>
    <property type="match status" value="1"/>
</dbReference>
<dbReference type="SUPFAM" id="SSF46785">
    <property type="entry name" value="Winged helix' DNA-binding domain"/>
    <property type="match status" value="1"/>
</dbReference>
<feature type="region of interest" description="Disordered" evidence="1">
    <location>
        <begin position="129"/>
        <end position="206"/>
    </location>
</feature>
<dbReference type="EMBL" id="CP002666">
    <property type="protein sequence ID" value="AEE44410.1"/>
    <property type="molecule type" value="Genomic_DNA"/>
</dbReference>
<dbReference type="AlphaFoldDB" id="F4H698"/>
<protein>
    <submittedName>
        <fullName evidence="4">Helix-turn-helix type 11 domain protein</fullName>
    </submittedName>
</protein>
<organism evidence="4 5">
    <name type="scientific">Cellulomonas fimi (strain ATCC 484 / DSM 20113 / JCM 1341 / CCUG 24087 / LMG 16345 / NBRC 15513 / NCIMB 8980 / NCTC 7547 / NRS-133)</name>
    <dbReference type="NCBI Taxonomy" id="590998"/>
    <lineage>
        <taxon>Bacteria</taxon>
        <taxon>Bacillati</taxon>
        <taxon>Actinomycetota</taxon>
        <taxon>Actinomycetes</taxon>
        <taxon>Micrococcales</taxon>
        <taxon>Cellulomonadaceae</taxon>
        <taxon>Cellulomonas</taxon>
    </lineage>
</organism>
<dbReference type="PANTHER" id="PTHR34580">
    <property type="match status" value="1"/>
</dbReference>
<dbReference type="Gene3D" id="1.10.10.10">
    <property type="entry name" value="Winged helix-like DNA-binding domain superfamily/Winged helix DNA-binding domain"/>
    <property type="match status" value="1"/>
</dbReference>
<dbReference type="InterPro" id="IPR036390">
    <property type="entry name" value="WH_DNA-bd_sf"/>
</dbReference>
<dbReference type="PIRSF" id="PIRSF016838">
    <property type="entry name" value="PafC"/>
    <property type="match status" value="1"/>
</dbReference>
<dbReference type="RefSeq" id="WP_013769440.1">
    <property type="nucleotide sequence ID" value="NC_015514.1"/>
</dbReference>
<dbReference type="InterPro" id="IPR026881">
    <property type="entry name" value="WYL_dom"/>
</dbReference>
<evidence type="ECO:0000259" key="3">
    <source>
        <dbReference type="Pfam" id="PF13280"/>
    </source>
</evidence>
<dbReference type="eggNOG" id="COG2378">
    <property type="taxonomic scope" value="Bacteria"/>
</dbReference>
<dbReference type="InterPro" id="IPR028349">
    <property type="entry name" value="PafC-like"/>
</dbReference>
<dbReference type="Pfam" id="PF08279">
    <property type="entry name" value="HTH_11"/>
    <property type="match status" value="1"/>
</dbReference>
<dbReference type="KEGG" id="cfi:Celf_0265"/>
<dbReference type="InterPro" id="IPR013196">
    <property type="entry name" value="HTH_11"/>
</dbReference>
<dbReference type="PANTHER" id="PTHR34580:SF1">
    <property type="entry name" value="PROTEIN PAFC"/>
    <property type="match status" value="1"/>
</dbReference>
<evidence type="ECO:0000313" key="4">
    <source>
        <dbReference type="EMBL" id="AEE44410.1"/>
    </source>
</evidence>